<sequence>MKLQLDDGPRYNLGIGSSSDDAVGSHQKFARRFTEGIRKLAGNVKGDHWKEDQRTYRKIAGGCKSTREFDHHPKKIGSGCRCTSRRTRKLT</sequence>
<dbReference type="AlphaFoldDB" id="A0A426XG16"/>
<organism evidence="2 3">
    <name type="scientific">Ensete ventricosum</name>
    <name type="common">Abyssinian banana</name>
    <name type="synonym">Musa ensete</name>
    <dbReference type="NCBI Taxonomy" id="4639"/>
    <lineage>
        <taxon>Eukaryota</taxon>
        <taxon>Viridiplantae</taxon>
        <taxon>Streptophyta</taxon>
        <taxon>Embryophyta</taxon>
        <taxon>Tracheophyta</taxon>
        <taxon>Spermatophyta</taxon>
        <taxon>Magnoliopsida</taxon>
        <taxon>Liliopsida</taxon>
        <taxon>Zingiberales</taxon>
        <taxon>Musaceae</taxon>
        <taxon>Ensete</taxon>
    </lineage>
</organism>
<accession>A0A426XG16</accession>
<dbReference type="Proteomes" id="UP000287651">
    <property type="component" value="Unassembled WGS sequence"/>
</dbReference>
<evidence type="ECO:0000313" key="3">
    <source>
        <dbReference type="Proteomes" id="UP000287651"/>
    </source>
</evidence>
<comment type="caution">
    <text evidence="2">The sequence shown here is derived from an EMBL/GenBank/DDBJ whole genome shotgun (WGS) entry which is preliminary data.</text>
</comment>
<name>A0A426XG16_ENSVE</name>
<feature type="region of interest" description="Disordered" evidence="1">
    <location>
        <begin position="67"/>
        <end position="91"/>
    </location>
</feature>
<evidence type="ECO:0000313" key="2">
    <source>
        <dbReference type="EMBL" id="RRT38393.1"/>
    </source>
</evidence>
<dbReference type="EMBL" id="AMZH03021260">
    <property type="protein sequence ID" value="RRT38393.1"/>
    <property type="molecule type" value="Genomic_DNA"/>
</dbReference>
<gene>
    <name evidence="2" type="ORF">B296_00018742</name>
</gene>
<evidence type="ECO:0000256" key="1">
    <source>
        <dbReference type="SAM" id="MobiDB-lite"/>
    </source>
</evidence>
<proteinExistence type="predicted"/>
<protein>
    <submittedName>
        <fullName evidence="2">Uncharacterized protein</fullName>
    </submittedName>
</protein>
<reference evidence="2 3" key="1">
    <citation type="journal article" date="2014" name="Agronomy (Basel)">
        <title>A Draft Genome Sequence for Ensete ventricosum, the Drought-Tolerant Tree Against Hunger.</title>
        <authorList>
            <person name="Harrison J."/>
            <person name="Moore K.A."/>
            <person name="Paszkiewicz K."/>
            <person name="Jones T."/>
            <person name="Grant M."/>
            <person name="Ambacheew D."/>
            <person name="Muzemil S."/>
            <person name="Studholme D.J."/>
        </authorList>
    </citation>
    <scope>NUCLEOTIDE SEQUENCE [LARGE SCALE GENOMIC DNA]</scope>
</reference>